<dbReference type="InterPro" id="IPR027417">
    <property type="entry name" value="P-loop_NTPase"/>
</dbReference>
<dbReference type="GO" id="GO:0006310">
    <property type="term" value="P:DNA recombination"/>
    <property type="evidence" value="ECO:0007669"/>
    <property type="project" value="TreeGrafter"/>
</dbReference>
<dbReference type="PROSITE" id="PS51192">
    <property type="entry name" value="HELICASE_ATP_BIND_1"/>
    <property type="match status" value="1"/>
</dbReference>
<evidence type="ECO:0000256" key="3">
    <source>
        <dbReference type="ARBA" id="ARBA00023235"/>
    </source>
</evidence>
<keyword evidence="2" id="KW-0238">DNA-binding</keyword>
<dbReference type="GO" id="GO:0009378">
    <property type="term" value="F:four-way junction helicase activity"/>
    <property type="evidence" value="ECO:0007669"/>
    <property type="project" value="TreeGrafter"/>
</dbReference>
<sequence>MTVQPNSPLSTLHAQLLKKYWGYDNFRGIQEEIINSIGEDRDTLGLMPTGGGKSITFQVPALAKKGLCLVVTPLISLMKDQVQNLLRRV</sequence>
<evidence type="ECO:0000256" key="4">
    <source>
        <dbReference type="ARBA" id="ARBA00034617"/>
    </source>
</evidence>
<dbReference type="GO" id="GO:0043138">
    <property type="term" value="F:3'-5' DNA helicase activity"/>
    <property type="evidence" value="ECO:0007669"/>
    <property type="project" value="UniProtKB-EC"/>
</dbReference>
<evidence type="ECO:0000259" key="6">
    <source>
        <dbReference type="PROSITE" id="PS51192"/>
    </source>
</evidence>
<proteinExistence type="inferred from homology"/>
<keyword evidence="3" id="KW-0413">Isomerase</keyword>
<comment type="catalytic activity">
    <reaction evidence="4">
        <text>Couples ATP hydrolysis with the unwinding of duplex DNA by translocating in the 3'-5' direction.</text>
        <dbReference type="EC" id="5.6.2.4"/>
    </reaction>
</comment>
<dbReference type="Gene3D" id="3.40.50.300">
    <property type="entry name" value="P-loop containing nucleotide triphosphate hydrolases"/>
    <property type="match status" value="1"/>
</dbReference>
<dbReference type="Pfam" id="PF00270">
    <property type="entry name" value="DEAD"/>
    <property type="match status" value="1"/>
</dbReference>
<reference evidence="7" key="2">
    <citation type="submission" date="2015-07" db="EMBL/GenBank/DDBJ databases">
        <title>Plasmids, circular viruses and viroids from rat gut.</title>
        <authorList>
            <person name="Jorgensen T.J."/>
            <person name="Hansen M.A."/>
            <person name="Xu Z."/>
            <person name="Tabak M.A."/>
            <person name="Sorensen S.J."/>
            <person name="Hansen L.H."/>
        </authorList>
    </citation>
    <scope>NUCLEOTIDE SEQUENCE</scope>
    <source>
        <strain evidence="7">RGRH1867</strain>
    </source>
</reference>
<evidence type="ECO:0000256" key="5">
    <source>
        <dbReference type="ARBA" id="ARBA00034808"/>
    </source>
</evidence>
<dbReference type="InterPro" id="IPR014001">
    <property type="entry name" value="Helicase_ATP-bd"/>
</dbReference>
<dbReference type="PANTHER" id="PTHR13710">
    <property type="entry name" value="DNA HELICASE RECQ FAMILY MEMBER"/>
    <property type="match status" value="1"/>
</dbReference>
<protein>
    <recommendedName>
        <fullName evidence="5">DNA 3'-5' helicase</fullName>
        <ecNumber evidence="5">5.6.2.4</ecNumber>
    </recommendedName>
</protein>
<organism evidence="7">
    <name type="scientific">uncultured prokaryote</name>
    <dbReference type="NCBI Taxonomy" id="198431"/>
    <lineage>
        <taxon>unclassified sequences</taxon>
        <taxon>environmental samples</taxon>
    </lineage>
</organism>
<feature type="domain" description="Helicase ATP-binding" evidence="6">
    <location>
        <begin position="34"/>
        <end position="89"/>
    </location>
</feature>
<name>A0A0H5Q9W5_9ZZZZ</name>
<dbReference type="EC" id="5.6.2.4" evidence="5"/>
<dbReference type="AlphaFoldDB" id="A0A0H5Q9W5"/>
<dbReference type="GO" id="GO:0006281">
    <property type="term" value="P:DNA repair"/>
    <property type="evidence" value="ECO:0007669"/>
    <property type="project" value="TreeGrafter"/>
</dbReference>
<evidence type="ECO:0000313" key="7">
    <source>
        <dbReference type="EMBL" id="CRY98175.1"/>
    </source>
</evidence>
<evidence type="ECO:0000256" key="2">
    <source>
        <dbReference type="ARBA" id="ARBA00023125"/>
    </source>
</evidence>
<dbReference type="GO" id="GO:0003677">
    <property type="term" value="F:DNA binding"/>
    <property type="evidence" value="ECO:0007669"/>
    <property type="project" value="UniProtKB-KW"/>
</dbReference>
<dbReference type="SUPFAM" id="SSF52540">
    <property type="entry name" value="P-loop containing nucleoside triphosphate hydrolases"/>
    <property type="match status" value="1"/>
</dbReference>
<accession>A0A0H5Q9W5</accession>
<dbReference type="EMBL" id="LN854359">
    <property type="protein sequence ID" value="CRY98175.1"/>
    <property type="molecule type" value="Genomic_DNA"/>
</dbReference>
<dbReference type="GO" id="GO:0005524">
    <property type="term" value="F:ATP binding"/>
    <property type="evidence" value="ECO:0007669"/>
    <property type="project" value="InterPro"/>
</dbReference>
<evidence type="ECO:0000256" key="1">
    <source>
        <dbReference type="ARBA" id="ARBA00005446"/>
    </source>
</evidence>
<dbReference type="InterPro" id="IPR011545">
    <property type="entry name" value="DEAD/DEAH_box_helicase_dom"/>
</dbReference>
<comment type="similarity">
    <text evidence="1">Belongs to the helicase family. RecQ subfamily.</text>
</comment>
<reference evidence="7" key="1">
    <citation type="submission" date="2015-06" db="EMBL/GenBank/DDBJ databases">
        <authorList>
            <person name="Joergensen T."/>
        </authorList>
    </citation>
    <scope>NUCLEOTIDE SEQUENCE</scope>
    <source>
        <strain evidence="7">RGRH1867</strain>
    </source>
</reference>
<dbReference type="PANTHER" id="PTHR13710:SF105">
    <property type="entry name" value="ATP-DEPENDENT DNA HELICASE Q1"/>
    <property type="match status" value="1"/>
</dbReference>